<reference evidence="1 2" key="1">
    <citation type="submission" date="2020-01" db="EMBL/GenBank/DDBJ databases">
        <title>Genomes assembled from Gulf of Kutch pelagic sediment metagenomes.</title>
        <authorList>
            <person name="Chandrashekar M."/>
            <person name="Mahajan M.S."/>
            <person name="Dave K.J."/>
            <person name="Vatsa P."/>
            <person name="Nathani N.M."/>
        </authorList>
    </citation>
    <scope>NUCLEOTIDE SEQUENCE [LARGE SCALE GENOMIC DNA]</scope>
    <source>
        <strain evidence="1">KS3-K002</strain>
    </source>
</reference>
<dbReference type="AlphaFoldDB" id="A0AAE4ZBI2"/>
<protein>
    <recommendedName>
        <fullName evidence="3">Glutaredoxin domain-containing protein</fullName>
    </recommendedName>
</protein>
<comment type="caution">
    <text evidence="1">The sequence shown here is derived from an EMBL/GenBank/DDBJ whole genome shotgun (WGS) entry which is preliminary data.</text>
</comment>
<dbReference type="InterPro" id="IPR036249">
    <property type="entry name" value="Thioredoxin-like_sf"/>
</dbReference>
<evidence type="ECO:0000313" key="2">
    <source>
        <dbReference type="Proteomes" id="UP000702544"/>
    </source>
</evidence>
<accession>A0AAE4ZBI2</accession>
<gene>
    <name evidence="1" type="ORF">GWO12_05005</name>
</gene>
<name>A0AAE4ZBI2_9BACT</name>
<dbReference type="EMBL" id="JAACAK010000041">
    <property type="protein sequence ID" value="NIR74455.1"/>
    <property type="molecule type" value="Genomic_DNA"/>
</dbReference>
<evidence type="ECO:0000313" key="1">
    <source>
        <dbReference type="EMBL" id="NIR74455.1"/>
    </source>
</evidence>
<dbReference type="Gene3D" id="3.40.30.10">
    <property type="entry name" value="Glutaredoxin"/>
    <property type="match status" value="1"/>
</dbReference>
<organism evidence="1 2">
    <name type="scientific">Candidatus Kutchimonas denitrificans</name>
    <dbReference type="NCBI Taxonomy" id="3056748"/>
    <lineage>
        <taxon>Bacteria</taxon>
        <taxon>Pseudomonadati</taxon>
        <taxon>Gemmatimonadota</taxon>
        <taxon>Gemmatimonadia</taxon>
        <taxon>Candidatus Palauibacterales</taxon>
        <taxon>Candidatus Palauibacteraceae</taxon>
        <taxon>Candidatus Kutchimonas</taxon>
    </lineage>
</organism>
<evidence type="ECO:0008006" key="3">
    <source>
        <dbReference type="Google" id="ProtNLM"/>
    </source>
</evidence>
<sequence length="71" mass="8058">MRDHGCEFEEADITKDVEGLREWRDLTGGVGVPVIAHGKDFVIGFSPERLEMMLECCEHTTEVQMSDEDET</sequence>
<proteinExistence type="predicted"/>
<dbReference type="SUPFAM" id="SSF52833">
    <property type="entry name" value="Thioredoxin-like"/>
    <property type="match status" value="1"/>
</dbReference>
<dbReference type="Proteomes" id="UP000702544">
    <property type="component" value="Unassembled WGS sequence"/>
</dbReference>